<proteinExistence type="predicted"/>
<gene>
    <name evidence="1" type="ORF">NYM_LOCUS14126</name>
</gene>
<dbReference type="EMBL" id="LR721780">
    <property type="protein sequence ID" value="VVV99596.1"/>
    <property type="molecule type" value="Genomic_DNA"/>
</dbReference>
<organism evidence="1">
    <name type="scientific">Nymphaea colorata</name>
    <name type="common">pocket water lily</name>
    <dbReference type="NCBI Taxonomy" id="210225"/>
    <lineage>
        <taxon>Eukaryota</taxon>
        <taxon>Viridiplantae</taxon>
        <taxon>Streptophyta</taxon>
        <taxon>Embryophyta</taxon>
        <taxon>Tracheophyta</taxon>
        <taxon>Spermatophyta</taxon>
        <taxon>Magnoliopsida</taxon>
        <taxon>Nymphaeales</taxon>
        <taxon>Nymphaeaceae</taxon>
        <taxon>Nymphaea</taxon>
    </lineage>
</organism>
<protein>
    <submittedName>
        <fullName evidence="1">Uncharacterized protein</fullName>
    </submittedName>
</protein>
<sequence length="53" mass="5867">MGGPYWDVKLGRRDARTAIKLLPTQAFLPQPAASVNSSLASKLRAFLPMKWLP</sequence>
<dbReference type="GO" id="GO:0020037">
    <property type="term" value="F:heme binding"/>
    <property type="evidence" value="ECO:0007669"/>
    <property type="project" value="InterPro"/>
</dbReference>
<dbReference type="GO" id="GO:0006979">
    <property type="term" value="P:response to oxidative stress"/>
    <property type="evidence" value="ECO:0007669"/>
    <property type="project" value="InterPro"/>
</dbReference>
<accession>A0A5K1AC70</accession>
<dbReference type="GO" id="GO:0004601">
    <property type="term" value="F:peroxidase activity"/>
    <property type="evidence" value="ECO:0007669"/>
    <property type="project" value="InterPro"/>
</dbReference>
<dbReference type="InterPro" id="IPR010255">
    <property type="entry name" value="Haem_peroxidase_sf"/>
</dbReference>
<evidence type="ECO:0000313" key="1">
    <source>
        <dbReference type="EMBL" id="VVV99596.1"/>
    </source>
</evidence>
<name>A0A5K1AC70_9MAGN</name>
<reference evidence="1" key="1">
    <citation type="submission" date="2019-09" db="EMBL/GenBank/DDBJ databases">
        <authorList>
            <person name="Zhang L."/>
        </authorList>
    </citation>
    <scope>NUCLEOTIDE SEQUENCE</scope>
</reference>
<dbReference type="SUPFAM" id="SSF48113">
    <property type="entry name" value="Heme-dependent peroxidases"/>
    <property type="match status" value="1"/>
</dbReference>
<dbReference type="AlphaFoldDB" id="A0A5K1AC70"/>